<keyword evidence="4 8" id="KW-1003">Cell membrane</keyword>
<dbReference type="PANTHER" id="PTHR30269:SF37">
    <property type="entry name" value="MEMBRANE TRANSPORTER PROTEIN"/>
    <property type="match status" value="1"/>
</dbReference>
<dbReference type="STRING" id="1921803.NIES593_06870"/>
<keyword evidence="10" id="KW-1185">Reference proteome</keyword>
<feature type="transmembrane region" description="Helical" evidence="8">
    <location>
        <begin position="224"/>
        <end position="245"/>
    </location>
</feature>
<feature type="transmembrane region" description="Helical" evidence="8">
    <location>
        <begin position="28"/>
        <end position="50"/>
    </location>
</feature>
<keyword evidence="5 8" id="KW-0812">Transmembrane</keyword>
<evidence type="ECO:0000256" key="6">
    <source>
        <dbReference type="ARBA" id="ARBA00022989"/>
    </source>
</evidence>
<feature type="transmembrane region" description="Helical" evidence="8">
    <location>
        <begin position="167"/>
        <end position="186"/>
    </location>
</feature>
<evidence type="ECO:0000256" key="7">
    <source>
        <dbReference type="ARBA" id="ARBA00023136"/>
    </source>
</evidence>
<dbReference type="OrthoDB" id="8421744at2"/>
<evidence type="ECO:0000256" key="5">
    <source>
        <dbReference type="ARBA" id="ARBA00022692"/>
    </source>
</evidence>
<proteinExistence type="inferred from homology"/>
<dbReference type="InterPro" id="IPR002781">
    <property type="entry name" value="TM_pro_TauE-like"/>
</dbReference>
<evidence type="ECO:0000313" key="9">
    <source>
        <dbReference type="EMBL" id="OKH24399.1"/>
    </source>
</evidence>
<dbReference type="RefSeq" id="WP_073598887.1">
    <property type="nucleotide sequence ID" value="NZ_MRCB01000006.1"/>
</dbReference>
<feature type="transmembrane region" description="Helical" evidence="8">
    <location>
        <begin position="70"/>
        <end position="88"/>
    </location>
</feature>
<dbReference type="Proteomes" id="UP000186868">
    <property type="component" value="Unassembled WGS sequence"/>
</dbReference>
<keyword evidence="7 8" id="KW-0472">Membrane</keyword>
<evidence type="ECO:0000256" key="3">
    <source>
        <dbReference type="ARBA" id="ARBA00022448"/>
    </source>
</evidence>
<dbReference type="Pfam" id="PF01925">
    <property type="entry name" value="TauE"/>
    <property type="match status" value="1"/>
</dbReference>
<evidence type="ECO:0000313" key="10">
    <source>
        <dbReference type="Proteomes" id="UP000186868"/>
    </source>
</evidence>
<organism evidence="9 10">
    <name type="scientific">Hydrococcus rivularis NIES-593</name>
    <dbReference type="NCBI Taxonomy" id="1921803"/>
    <lineage>
        <taxon>Bacteria</taxon>
        <taxon>Bacillati</taxon>
        <taxon>Cyanobacteriota</taxon>
        <taxon>Cyanophyceae</taxon>
        <taxon>Pleurocapsales</taxon>
        <taxon>Hydrococcaceae</taxon>
        <taxon>Hydrococcus</taxon>
    </lineage>
</organism>
<feature type="transmembrane region" description="Helical" evidence="8">
    <location>
        <begin position="94"/>
        <end position="112"/>
    </location>
</feature>
<reference evidence="9 10" key="1">
    <citation type="submission" date="2016-11" db="EMBL/GenBank/DDBJ databases">
        <title>Draft Genome Sequences of Nine Cyanobacterial Strains from Diverse Habitats.</title>
        <authorList>
            <person name="Zhu T."/>
            <person name="Hou S."/>
            <person name="Lu X."/>
            <person name="Hess W.R."/>
        </authorList>
    </citation>
    <scope>NUCLEOTIDE SEQUENCE [LARGE SCALE GENOMIC DNA]</scope>
    <source>
        <strain evidence="9 10">NIES-593</strain>
    </source>
</reference>
<evidence type="ECO:0000256" key="8">
    <source>
        <dbReference type="RuleBase" id="RU363041"/>
    </source>
</evidence>
<feature type="transmembrane region" description="Helical" evidence="8">
    <location>
        <begin position="124"/>
        <end position="147"/>
    </location>
</feature>
<dbReference type="PANTHER" id="PTHR30269">
    <property type="entry name" value="TRANSMEMBRANE PROTEIN YFCA"/>
    <property type="match status" value="1"/>
</dbReference>
<comment type="similarity">
    <text evidence="2 8">Belongs to the 4-toluene sulfonate uptake permease (TSUP) (TC 2.A.102) family.</text>
</comment>
<dbReference type="AlphaFoldDB" id="A0A1U7HLF4"/>
<keyword evidence="3" id="KW-0813">Transport</keyword>
<keyword evidence="6 8" id="KW-1133">Transmembrane helix</keyword>
<dbReference type="InterPro" id="IPR052017">
    <property type="entry name" value="TSUP"/>
</dbReference>
<gene>
    <name evidence="9" type="ORF">NIES593_06870</name>
</gene>
<accession>A0A1U7HLF4</accession>
<name>A0A1U7HLF4_9CYAN</name>
<protein>
    <recommendedName>
        <fullName evidence="8">Probable membrane transporter protein</fullName>
    </recommendedName>
</protein>
<evidence type="ECO:0000256" key="1">
    <source>
        <dbReference type="ARBA" id="ARBA00004651"/>
    </source>
</evidence>
<evidence type="ECO:0000256" key="2">
    <source>
        <dbReference type="ARBA" id="ARBA00009142"/>
    </source>
</evidence>
<dbReference type="EMBL" id="MRCB01000006">
    <property type="protein sequence ID" value="OKH24399.1"/>
    <property type="molecule type" value="Genomic_DNA"/>
</dbReference>
<sequence length="247" mass="27027">MSILWLTLSSFAGWFVSSLTGGGTPLLLVPAIAFFLGAAAVPPVLTISMLLGHPQRIVLYWRDIDWRLMWWYLPGAIVGAILGAFVYTQIQLDWLPILLALFLIVAAISSSLDKKLDFFAVRAWYFLPAGLIFAFLSGLIGSTGPLLNPLYLNYGLLKEQTIATKSVHLFVVHLVKVLTYAICGALTLEYLKFGCLLGIAALPGNWLGQIVLRKLTQQQFQQFAVAFIALSGILLLGNEIAAAIAKF</sequence>
<comment type="subcellular location">
    <subcellularLocation>
        <location evidence="1 8">Cell membrane</location>
        <topology evidence="1 8">Multi-pass membrane protein</topology>
    </subcellularLocation>
</comment>
<evidence type="ECO:0000256" key="4">
    <source>
        <dbReference type="ARBA" id="ARBA00022475"/>
    </source>
</evidence>
<comment type="caution">
    <text evidence="9">The sequence shown here is derived from an EMBL/GenBank/DDBJ whole genome shotgun (WGS) entry which is preliminary data.</text>
</comment>
<dbReference type="GO" id="GO:0005886">
    <property type="term" value="C:plasma membrane"/>
    <property type="evidence" value="ECO:0007669"/>
    <property type="project" value="UniProtKB-SubCell"/>
</dbReference>